<feature type="domain" description="C2H2-type" evidence="1">
    <location>
        <begin position="521"/>
        <end position="543"/>
    </location>
</feature>
<dbReference type="Pfam" id="PF12874">
    <property type="entry name" value="zf-met"/>
    <property type="match status" value="8"/>
</dbReference>
<dbReference type="InterPro" id="IPR003604">
    <property type="entry name" value="Matrin/U1-like-C_Znf_C2H2"/>
</dbReference>
<sequence>MMGFVGMLRFAVQCLGIVAWPVFGLGYPLCASIQAIETNSNSDTLKLITYWVSISVVLLFERAFELEWLTFWSYIKLMIVGCLVLPDFDGSLCVYQQLVHPCLSMDPRIITCQFKKLKELLYKKDDFHVEVERYVKENGTDALENLIASTKTSAEPIVAANEIKAVAVEDRLKFEPSNHQVPLKDSIASKITEKIEAESTKQLKLEQPKLPVRLKDSNTVETAEEKEVASTMQLKFEQPKLPVLSIGNNAVEITEKKEVSSTKQVRQIEPIIGQTENRIFLPLENINKSAPIIGSRDLHEILPTMKVQKIWTCAICQVTAQSEKVLNSHLQGNRHKSACEQLKVKNRTPKGEVSSASVGKKSNVTTETARIGVRDHTGISSPQNGQKAWTCVICQSTLKSQIDINSHLQGKQHQKACALLNSKNQASNSNAASASARKKTEIPVNNPKKCVISNNISLENKIHEAKKQGKQENPMKSLLVEIKNSKWWCALCNVSCTSEADMACHLRGNRHLDNRISKWQCTICDVSCTSEADMACHLRGNRHLDNRISKWQCTICDVSCTSEADMACHLRGNRHLDNRISKWQCTICDVSCTSEADMACHLRGNRHLDNRISKWQCTICDVSCTSEADMACHLRGNRHLDNRISKWQCTICDVSCTSEGDLHFHLNGNKHLSRIQNMLL</sequence>
<name>A0AAD6KJB1_9ROSI</name>
<dbReference type="GO" id="GO:0003676">
    <property type="term" value="F:nucleic acid binding"/>
    <property type="evidence" value="ECO:0007669"/>
    <property type="project" value="InterPro"/>
</dbReference>
<accession>A0AAD6KJB1</accession>
<evidence type="ECO:0000259" key="1">
    <source>
        <dbReference type="PROSITE" id="PS00028"/>
    </source>
</evidence>
<organism evidence="2 3">
    <name type="scientific">Salix udensis</name>
    <dbReference type="NCBI Taxonomy" id="889485"/>
    <lineage>
        <taxon>Eukaryota</taxon>
        <taxon>Viridiplantae</taxon>
        <taxon>Streptophyta</taxon>
        <taxon>Embryophyta</taxon>
        <taxon>Tracheophyta</taxon>
        <taxon>Spermatophyta</taxon>
        <taxon>Magnoliopsida</taxon>
        <taxon>eudicotyledons</taxon>
        <taxon>Gunneridae</taxon>
        <taxon>Pentapetalae</taxon>
        <taxon>rosids</taxon>
        <taxon>fabids</taxon>
        <taxon>Malpighiales</taxon>
        <taxon>Salicaceae</taxon>
        <taxon>Saliceae</taxon>
        <taxon>Salix</taxon>
    </lineage>
</organism>
<feature type="domain" description="C2H2-type" evidence="1">
    <location>
        <begin position="585"/>
        <end position="607"/>
    </location>
</feature>
<protein>
    <recommendedName>
        <fullName evidence="1">C2H2-type domain-containing protein</fullName>
    </recommendedName>
</protein>
<keyword evidence="3" id="KW-1185">Reference proteome</keyword>
<gene>
    <name evidence="2" type="ORF">OIU84_025326</name>
</gene>
<feature type="domain" description="C2H2-type" evidence="1">
    <location>
        <begin position="553"/>
        <end position="575"/>
    </location>
</feature>
<dbReference type="Pfam" id="PF03134">
    <property type="entry name" value="TB2_DP1_HVA22"/>
    <property type="match status" value="1"/>
</dbReference>
<evidence type="ECO:0000313" key="3">
    <source>
        <dbReference type="Proteomes" id="UP001162972"/>
    </source>
</evidence>
<dbReference type="InterPro" id="IPR036236">
    <property type="entry name" value="Znf_C2H2_sf"/>
</dbReference>
<dbReference type="GO" id="GO:0008270">
    <property type="term" value="F:zinc ion binding"/>
    <property type="evidence" value="ECO:0007669"/>
    <property type="project" value="InterPro"/>
</dbReference>
<dbReference type="SMART" id="SM00451">
    <property type="entry name" value="ZnF_U1"/>
    <property type="match status" value="8"/>
</dbReference>
<dbReference type="AlphaFoldDB" id="A0AAD6KJB1"/>
<reference evidence="2 3" key="1">
    <citation type="journal article" date="2023" name="Int. J. Mol. Sci.">
        <title>De Novo Assembly and Annotation of 11 Diverse Shrub Willow (Salix) Genomes Reveals Novel Gene Organization in Sex-Linked Regions.</title>
        <authorList>
            <person name="Hyden B."/>
            <person name="Feng K."/>
            <person name="Yates T.B."/>
            <person name="Jawdy S."/>
            <person name="Cereghino C."/>
            <person name="Smart L.B."/>
            <person name="Muchero W."/>
        </authorList>
    </citation>
    <scope>NUCLEOTIDE SEQUENCE [LARGE SCALE GENOMIC DNA]</scope>
    <source>
        <tissue evidence="2">Shoot tip</tissue>
    </source>
</reference>
<dbReference type="PANTHER" id="PTHR47487:SF21">
    <property type="entry name" value="C2H2-TYPE DOMAIN-CONTAINING PROTEIN"/>
    <property type="match status" value="1"/>
</dbReference>
<dbReference type="SUPFAM" id="SSF57667">
    <property type="entry name" value="beta-beta-alpha zinc fingers"/>
    <property type="match status" value="8"/>
</dbReference>
<proteinExistence type="predicted"/>
<dbReference type="SMART" id="SM00355">
    <property type="entry name" value="ZnF_C2H2"/>
    <property type="match status" value="8"/>
</dbReference>
<dbReference type="InterPro" id="IPR013087">
    <property type="entry name" value="Znf_C2H2_type"/>
</dbReference>
<dbReference type="EMBL" id="JAPFFJ010000006">
    <property type="protein sequence ID" value="KAJ6424524.1"/>
    <property type="molecule type" value="Genomic_DNA"/>
</dbReference>
<comment type="caution">
    <text evidence="2">The sequence shown here is derived from an EMBL/GenBank/DDBJ whole genome shotgun (WGS) entry which is preliminary data.</text>
</comment>
<dbReference type="Proteomes" id="UP001162972">
    <property type="component" value="Chromosome 16"/>
</dbReference>
<evidence type="ECO:0000313" key="2">
    <source>
        <dbReference type="EMBL" id="KAJ6424524.1"/>
    </source>
</evidence>
<feature type="domain" description="C2H2-type" evidence="1">
    <location>
        <begin position="489"/>
        <end position="511"/>
    </location>
</feature>
<dbReference type="InterPro" id="IPR004345">
    <property type="entry name" value="TB2_DP1_HVA22"/>
</dbReference>
<dbReference type="PANTHER" id="PTHR47487">
    <property type="entry name" value="OS06G0651300 PROTEIN-RELATED"/>
    <property type="match status" value="1"/>
</dbReference>
<dbReference type="Gene3D" id="3.30.160.60">
    <property type="entry name" value="Classic Zinc Finger"/>
    <property type="match status" value="8"/>
</dbReference>
<feature type="domain" description="C2H2-type" evidence="1">
    <location>
        <begin position="617"/>
        <end position="639"/>
    </location>
</feature>
<dbReference type="PROSITE" id="PS00028">
    <property type="entry name" value="ZINC_FINGER_C2H2_1"/>
    <property type="match status" value="5"/>
</dbReference>